<keyword evidence="2" id="KW-1185">Reference proteome</keyword>
<accession>A0A016TAF3</accession>
<sequence>MELLCLEKMNLFHGLSMVNNVVFMCAYPLGKARVCSVSPTEILFFVRLILMLECVSSWGKRECNQATLIGVLEPPVTPTFCLVRR</sequence>
<reference evidence="2" key="1">
    <citation type="journal article" date="2015" name="Nat. Genet.">
        <title>The genome and transcriptome of the zoonotic hookworm Ancylostoma ceylanicum identify infection-specific gene families.</title>
        <authorList>
            <person name="Schwarz E.M."/>
            <person name="Hu Y."/>
            <person name="Antoshechkin I."/>
            <person name="Miller M.M."/>
            <person name="Sternberg P.W."/>
            <person name="Aroian R.V."/>
        </authorList>
    </citation>
    <scope>NUCLEOTIDE SEQUENCE</scope>
    <source>
        <strain evidence="2">HY135</strain>
    </source>
</reference>
<evidence type="ECO:0000313" key="2">
    <source>
        <dbReference type="Proteomes" id="UP000024635"/>
    </source>
</evidence>
<dbReference type="EMBL" id="JARK01001457">
    <property type="protein sequence ID" value="EYB99655.1"/>
    <property type="molecule type" value="Genomic_DNA"/>
</dbReference>
<dbReference type="Proteomes" id="UP000024635">
    <property type="component" value="Unassembled WGS sequence"/>
</dbReference>
<organism evidence="1 2">
    <name type="scientific">Ancylostoma ceylanicum</name>
    <dbReference type="NCBI Taxonomy" id="53326"/>
    <lineage>
        <taxon>Eukaryota</taxon>
        <taxon>Metazoa</taxon>
        <taxon>Ecdysozoa</taxon>
        <taxon>Nematoda</taxon>
        <taxon>Chromadorea</taxon>
        <taxon>Rhabditida</taxon>
        <taxon>Rhabditina</taxon>
        <taxon>Rhabditomorpha</taxon>
        <taxon>Strongyloidea</taxon>
        <taxon>Ancylostomatidae</taxon>
        <taxon>Ancylostomatinae</taxon>
        <taxon>Ancylostoma</taxon>
    </lineage>
</organism>
<gene>
    <name evidence="1" type="primary">Acey_s0121.g984</name>
    <name evidence="1" type="ORF">Y032_0121g984</name>
</gene>
<protein>
    <submittedName>
        <fullName evidence="1">Uncharacterized protein</fullName>
    </submittedName>
</protein>
<dbReference type="AlphaFoldDB" id="A0A016TAF3"/>
<evidence type="ECO:0000313" key="1">
    <source>
        <dbReference type="EMBL" id="EYB99655.1"/>
    </source>
</evidence>
<comment type="caution">
    <text evidence="1">The sequence shown here is derived from an EMBL/GenBank/DDBJ whole genome shotgun (WGS) entry which is preliminary data.</text>
</comment>
<proteinExistence type="predicted"/>
<name>A0A016TAF3_9BILA</name>